<proteinExistence type="predicted"/>
<dbReference type="Proteomes" id="UP001054945">
    <property type="component" value="Unassembled WGS sequence"/>
</dbReference>
<evidence type="ECO:0000313" key="2">
    <source>
        <dbReference type="Proteomes" id="UP001054945"/>
    </source>
</evidence>
<sequence length="110" mass="12323">MPQKREEKKIIANAFISCPATASDPSYVRPHHSHSEPRWIYETMQVLEIPPFLAGEEEYACHHIALMKQKAAEVIFVYLSAASSNGVSMGKYPYLLFFEAFAGVFSDVGP</sequence>
<comment type="caution">
    <text evidence="1">The sequence shown here is derived from an EMBL/GenBank/DDBJ whole genome shotgun (WGS) entry which is preliminary data.</text>
</comment>
<evidence type="ECO:0000313" key="1">
    <source>
        <dbReference type="EMBL" id="GIY93237.1"/>
    </source>
</evidence>
<protein>
    <submittedName>
        <fullName evidence="1">Uncharacterized protein</fullName>
    </submittedName>
</protein>
<gene>
    <name evidence="1" type="ORF">CEXT_419941</name>
</gene>
<dbReference type="EMBL" id="BPLR01017646">
    <property type="protein sequence ID" value="GIY93237.1"/>
    <property type="molecule type" value="Genomic_DNA"/>
</dbReference>
<reference evidence="1 2" key="1">
    <citation type="submission" date="2021-06" db="EMBL/GenBank/DDBJ databases">
        <title>Caerostris extrusa draft genome.</title>
        <authorList>
            <person name="Kono N."/>
            <person name="Arakawa K."/>
        </authorList>
    </citation>
    <scope>NUCLEOTIDE SEQUENCE [LARGE SCALE GENOMIC DNA]</scope>
</reference>
<organism evidence="1 2">
    <name type="scientific">Caerostris extrusa</name>
    <name type="common">Bark spider</name>
    <name type="synonym">Caerostris bankana</name>
    <dbReference type="NCBI Taxonomy" id="172846"/>
    <lineage>
        <taxon>Eukaryota</taxon>
        <taxon>Metazoa</taxon>
        <taxon>Ecdysozoa</taxon>
        <taxon>Arthropoda</taxon>
        <taxon>Chelicerata</taxon>
        <taxon>Arachnida</taxon>
        <taxon>Araneae</taxon>
        <taxon>Araneomorphae</taxon>
        <taxon>Entelegynae</taxon>
        <taxon>Araneoidea</taxon>
        <taxon>Araneidae</taxon>
        <taxon>Caerostris</taxon>
    </lineage>
</organism>
<accession>A0AAV4XDW8</accession>
<keyword evidence="2" id="KW-1185">Reference proteome</keyword>
<dbReference type="AlphaFoldDB" id="A0AAV4XDW8"/>
<name>A0AAV4XDW8_CAEEX</name>